<evidence type="ECO:0000256" key="2">
    <source>
        <dbReference type="ARBA" id="ARBA00012438"/>
    </source>
</evidence>
<keyword evidence="6" id="KW-0067">ATP-binding</keyword>
<dbReference type="Pfam" id="PF13589">
    <property type="entry name" value="HATPase_c_3"/>
    <property type="match status" value="1"/>
</dbReference>
<gene>
    <name evidence="10" type="ORF">SAMN04487969_119133</name>
</gene>
<dbReference type="InterPro" id="IPR005467">
    <property type="entry name" value="His_kinase_dom"/>
</dbReference>
<evidence type="ECO:0000256" key="7">
    <source>
        <dbReference type="ARBA" id="ARBA00023012"/>
    </source>
</evidence>
<dbReference type="Pfam" id="PF02518">
    <property type="entry name" value="HATPase_c"/>
    <property type="match status" value="1"/>
</dbReference>
<proteinExistence type="predicted"/>
<sequence length="719" mass="82317">MQSELQLKFRTNSKLEKLIGRELITNNTIAFFELIKNSYDAGARKVEVNFFNITEYEVRQNKNGINEFYINDKKISGDTIVSSQKTSIVISDNGHGMSFDEVKKYWMEIGVVHKELKRTIEIPDINVDNMIKRILNGEKGIGRFGADKLGAKLKLVSVNNQGNEKTTVIFDWEKYDDHSTLLQDVGHEYSVEQLKHRQESGLTLNIDDLRDEWSIKEIESLKKQLKKFISPFSQEQSNFSIIVGLNSRREKILNDAFEYTHTYITGAINKEGLLEYTLVDNQFEMPKELLMPSPTFGPVQFKIVYMDRAAKIAFSKRTGLSTREYGNIKVFRDNFRVFPYGEAENDWLGIDNMHAQAVFRSLGTRDIVGYVQISNMENYGLKDATNRLGLVEDTKEFGEFKEFIWKCINLLQSYIFNKIKDSAEKQGNIIDFKTKEGKASAEQFKTEVVEVLSKANIPKQEARTIIKLIEQNNKKIQKDYDEVKKANLELSKKIKVFQRISGTEGILYELLHTIKNKTAILDAQLMSIMKQAERQNINFNQDTIKNTLKSINKLLNGALRKASTSKLNKHPEIFTDIILESIEENQSYKNMNNIKITTQFNDVFQRVNCNKESIKIVFDNFFNNAVKAMIDKDNKEINISTYKVDNILEVYIQDNGFGIKDEDAPFIFNVGFTSTGGNGIGLATSLDIIQEHNGDIQVCSFPENESGACFLIKLPVFGS</sequence>
<dbReference type="AlphaFoldDB" id="A0A1I2H4K5"/>
<evidence type="ECO:0000256" key="6">
    <source>
        <dbReference type="ARBA" id="ARBA00022840"/>
    </source>
</evidence>
<evidence type="ECO:0000313" key="10">
    <source>
        <dbReference type="EMBL" id="SFF23927.1"/>
    </source>
</evidence>
<evidence type="ECO:0000256" key="3">
    <source>
        <dbReference type="ARBA" id="ARBA00022679"/>
    </source>
</evidence>
<dbReference type="EMBL" id="FONN01000019">
    <property type="protein sequence ID" value="SFF23927.1"/>
    <property type="molecule type" value="Genomic_DNA"/>
</dbReference>
<dbReference type="GO" id="GO:0005524">
    <property type="term" value="F:ATP binding"/>
    <property type="evidence" value="ECO:0007669"/>
    <property type="project" value="UniProtKB-KW"/>
</dbReference>
<dbReference type="SUPFAM" id="SSF55874">
    <property type="entry name" value="ATPase domain of HSP90 chaperone/DNA topoisomerase II/histidine kinase"/>
    <property type="match status" value="2"/>
</dbReference>
<protein>
    <recommendedName>
        <fullName evidence="2">histidine kinase</fullName>
        <ecNumber evidence="2">2.7.13.3</ecNumber>
    </recommendedName>
</protein>
<keyword evidence="4" id="KW-0547">Nucleotide-binding</keyword>
<organism evidence="10 11">
    <name type="scientific">Paenibacillus algorifonticola</name>
    <dbReference type="NCBI Taxonomy" id="684063"/>
    <lineage>
        <taxon>Bacteria</taxon>
        <taxon>Bacillati</taxon>
        <taxon>Bacillota</taxon>
        <taxon>Bacilli</taxon>
        <taxon>Bacillales</taxon>
        <taxon>Paenibacillaceae</taxon>
        <taxon>Paenibacillus</taxon>
    </lineage>
</organism>
<dbReference type="PANTHER" id="PTHR44936:SF10">
    <property type="entry name" value="SENSOR PROTEIN RSTB"/>
    <property type="match status" value="1"/>
</dbReference>
<evidence type="ECO:0000256" key="5">
    <source>
        <dbReference type="ARBA" id="ARBA00022777"/>
    </source>
</evidence>
<name>A0A1I2H4K5_9BACL</name>
<dbReference type="PANTHER" id="PTHR44936">
    <property type="entry name" value="SENSOR PROTEIN CREC"/>
    <property type="match status" value="1"/>
</dbReference>
<accession>A0A1I2H4K5</accession>
<keyword evidence="8" id="KW-0175">Coiled coil</keyword>
<dbReference type="InterPro" id="IPR003594">
    <property type="entry name" value="HATPase_dom"/>
</dbReference>
<dbReference type="PROSITE" id="PS50109">
    <property type="entry name" value="HIS_KIN"/>
    <property type="match status" value="1"/>
</dbReference>
<dbReference type="SMART" id="SM00387">
    <property type="entry name" value="HATPase_c"/>
    <property type="match status" value="1"/>
</dbReference>
<dbReference type="GO" id="GO:0004673">
    <property type="term" value="F:protein histidine kinase activity"/>
    <property type="evidence" value="ECO:0007669"/>
    <property type="project" value="UniProtKB-EC"/>
</dbReference>
<dbReference type="InterPro" id="IPR036890">
    <property type="entry name" value="HATPase_C_sf"/>
</dbReference>
<evidence type="ECO:0000256" key="4">
    <source>
        <dbReference type="ARBA" id="ARBA00022741"/>
    </source>
</evidence>
<evidence type="ECO:0000259" key="9">
    <source>
        <dbReference type="PROSITE" id="PS50109"/>
    </source>
</evidence>
<keyword evidence="11" id="KW-1185">Reference proteome</keyword>
<keyword evidence="5 10" id="KW-0418">Kinase</keyword>
<dbReference type="InterPro" id="IPR050980">
    <property type="entry name" value="2C_sensor_his_kinase"/>
</dbReference>
<dbReference type="Gene3D" id="3.30.565.10">
    <property type="entry name" value="Histidine kinase-like ATPase, C-terminal domain"/>
    <property type="match status" value="2"/>
</dbReference>
<dbReference type="InterPro" id="IPR004358">
    <property type="entry name" value="Sig_transdc_His_kin-like_C"/>
</dbReference>
<keyword evidence="7" id="KW-0902">Two-component regulatory system</keyword>
<dbReference type="OrthoDB" id="9816482at2"/>
<dbReference type="Proteomes" id="UP000183410">
    <property type="component" value="Unassembled WGS sequence"/>
</dbReference>
<feature type="domain" description="Histidine kinase" evidence="9">
    <location>
        <begin position="509"/>
        <end position="718"/>
    </location>
</feature>
<evidence type="ECO:0000256" key="1">
    <source>
        <dbReference type="ARBA" id="ARBA00000085"/>
    </source>
</evidence>
<reference evidence="11" key="1">
    <citation type="submission" date="2016-10" db="EMBL/GenBank/DDBJ databases">
        <authorList>
            <person name="Varghese N."/>
            <person name="Submissions S."/>
        </authorList>
    </citation>
    <scope>NUCLEOTIDE SEQUENCE [LARGE SCALE GENOMIC DNA]</scope>
    <source>
        <strain evidence="11">CGMCC 1.10223</strain>
    </source>
</reference>
<evidence type="ECO:0000313" key="11">
    <source>
        <dbReference type="Proteomes" id="UP000183410"/>
    </source>
</evidence>
<dbReference type="GO" id="GO:0000160">
    <property type="term" value="P:phosphorelay signal transduction system"/>
    <property type="evidence" value="ECO:0007669"/>
    <property type="project" value="UniProtKB-KW"/>
</dbReference>
<dbReference type="EC" id="2.7.13.3" evidence="2"/>
<evidence type="ECO:0000256" key="8">
    <source>
        <dbReference type="SAM" id="Coils"/>
    </source>
</evidence>
<dbReference type="RefSeq" id="WP_046233626.1">
    <property type="nucleotide sequence ID" value="NZ_FONN01000019.1"/>
</dbReference>
<dbReference type="PRINTS" id="PR00344">
    <property type="entry name" value="BCTRLSENSOR"/>
</dbReference>
<keyword evidence="3" id="KW-0808">Transferase</keyword>
<comment type="catalytic activity">
    <reaction evidence="1">
        <text>ATP + protein L-histidine = ADP + protein N-phospho-L-histidine.</text>
        <dbReference type="EC" id="2.7.13.3"/>
    </reaction>
</comment>
<feature type="coiled-coil region" evidence="8">
    <location>
        <begin position="459"/>
        <end position="493"/>
    </location>
</feature>